<sequence length="73" mass="8199">MLDNNNSNNNFSGKFQVNIWLLPSVHTLLISDNNITSTMPIEISSNISQIEMQNNHFSDSTLTFETGLLVLMV</sequence>
<keyword evidence="2" id="KW-1185">Reference proteome</keyword>
<dbReference type="InterPro" id="IPR032675">
    <property type="entry name" value="LRR_dom_sf"/>
</dbReference>
<reference evidence="1" key="3">
    <citation type="journal article" date="2017" name="Nature">
        <title>Genome sequence of the progenitor of the wheat D genome Aegilops tauschii.</title>
        <authorList>
            <person name="Luo M.C."/>
            <person name="Gu Y.Q."/>
            <person name="Puiu D."/>
            <person name="Wang H."/>
            <person name="Twardziok S.O."/>
            <person name="Deal K.R."/>
            <person name="Huo N."/>
            <person name="Zhu T."/>
            <person name="Wang L."/>
            <person name="Wang Y."/>
            <person name="McGuire P.E."/>
            <person name="Liu S."/>
            <person name="Long H."/>
            <person name="Ramasamy R.K."/>
            <person name="Rodriguez J.C."/>
            <person name="Van S.L."/>
            <person name="Yuan L."/>
            <person name="Wang Z."/>
            <person name="Xia Z."/>
            <person name="Xiao L."/>
            <person name="Anderson O.D."/>
            <person name="Ouyang S."/>
            <person name="Liang Y."/>
            <person name="Zimin A.V."/>
            <person name="Pertea G."/>
            <person name="Qi P."/>
            <person name="Bennetzen J.L."/>
            <person name="Dai X."/>
            <person name="Dawson M.W."/>
            <person name="Muller H.G."/>
            <person name="Kugler K."/>
            <person name="Rivarola-Duarte L."/>
            <person name="Spannagl M."/>
            <person name="Mayer K.F.X."/>
            <person name="Lu F.H."/>
            <person name="Bevan M.W."/>
            <person name="Leroy P."/>
            <person name="Li P."/>
            <person name="You F.M."/>
            <person name="Sun Q."/>
            <person name="Liu Z."/>
            <person name="Lyons E."/>
            <person name="Wicker T."/>
            <person name="Salzberg S.L."/>
            <person name="Devos K.M."/>
            <person name="Dvorak J."/>
        </authorList>
    </citation>
    <scope>NUCLEOTIDE SEQUENCE [LARGE SCALE GENOMIC DNA]</scope>
    <source>
        <strain evidence="1">cv. AL8/78</strain>
    </source>
</reference>
<reference evidence="2" key="1">
    <citation type="journal article" date="2014" name="Science">
        <title>Ancient hybridizations among the ancestral genomes of bread wheat.</title>
        <authorList>
            <consortium name="International Wheat Genome Sequencing Consortium,"/>
            <person name="Marcussen T."/>
            <person name="Sandve S.R."/>
            <person name="Heier L."/>
            <person name="Spannagl M."/>
            <person name="Pfeifer M."/>
            <person name="Jakobsen K.S."/>
            <person name="Wulff B.B."/>
            <person name="Steuernagel B."/>
            <person name="Mayer K.F."/>
            <person name="Olsen O.A."/>
        </authorList>
    </citation>
    <scope>NUCLEOTIDE SEQUENCE [LARGE SCALE GENOMIC DNA]</scope>
    <source>
        <strain evidence="2">cv. AL8/78</strain>
    </source>
</reference>
<evidence type="ECO:0000313" key="1">
    <source>
        <dbReference type="EnsemblPlants" id="AET5Gv20860400.32"/>
    </source>
</evidence>
<proteinExistence type="predicted"/>
<dbReference type="SUPFAM" id="SSF52058">
    <property type="entry name" value="L domain-like"/>
    <property type="match status" value="1"/>
</dbReference>
<dbReference type="EnsemblPlants" id="AET5Gv20860400.32">
    <property type="protein sequence ID" value="AET5Gv20860400.32"/>
    <property type="gene ID" value="AET5Gv20860400"/>
</dbReference>
<organism evidence="1 2">
    <name type="scientific">Aegilops tauschii subsp. strangulata</name>
    <name type="common">Goatgrass</name>
    <dbReference type="NCBI Taxonomy" id="200361"/>
    <lineage>
        <taxon>Eukaryota</taxon>
        <taxon>Viridiplantae</taxon>
        <taxon>Streptophyta</taxon>
        <taxon>Embryophyta</taxon>
        <taxon>Tracheophyta</taxon>
        <taxon>Spermatophyta</taxon>
        <taxon>Magnoliopsida</taxon>
        <taxon>Liliopsida</taxon>
        <taxon>Poales</taxon>
        <taxon>Poaceae</taxon>
        <taxon>BOP clade</taxon>
        <taxon>Pooideae</taxon>
        <taxon>Triticodae</taxon>
        <taxon>Triticeae</taxon>
        <taxon>Triticinae</taxon>
        <taxon>Aegilops</taxon>
    </lineage>
</organism>
<dbReference type="AlphaFoldDB" id="A0A453LNT5"/>
<dbReference type="Gene3D" id="3.80.10.10">
    <property type="entry name" value="Ribonuclease Inhibitor"/>
    <property type="match status" value="1"/>
</dbReference>
<reference evidence="1" key="4">
    <citation type="submission" date="2019-03" db="UniProtKB">
        <authorList>
            <consortium name="EnsemblPlants"/>
        </authorList>
    </citation>
    <scope>IDENTIFICATION</scope>
</reference>
<evidence type="ECO:0000313" key="2">
    <source>
        <dbReference type="Proteomes" id="UP000015105"/>
    </source>
</evidence>
<dbReference type="Proteomes" id="UP000015105">
    <property type="component" value="Chromosome 5D"/>
</dbReference>
<reference evidence="1" key="5">
    <citation type="journal article" date="2021" name="G3 (Bethesda)">
        <title>Aegilops tauschii genome assembly Aet v5.0 features greater sequence contiguity and improved annotation.</title>
        <authorList>
            <person name="Wang L."/>
            <person name="Zhu T."/>
            <person name="Rodriguez J.C."/>
            <person name="Deal K.R."/>
            <person name="Dubcovsky J."/>
            <person name="McGuire P.E."/>
            <person name="Lux T."/>
            <person name="Spannagl M."/>
            <person name="Mayer K.F.X."/>
            <person name="Baldrich P."/>
            <person name="Meyers B.C."/>
            <person name="Huo N."/>
            <person name="Gu Y.Q."/>
            <person name="Zhou H."/>
            <person name="Devos K.M."/>
            <person name="Bennetzen J.L."/>
            <person name="Unver T."/>
            <person name="Budak H."/>
            <person name="Gulick P.J."/>
            <person name="Galiba G."/>
            <person name="Kalapos B."/>
            <person name="Nelson D.R."/>
            <person name="Li P."/>
            <person name="You F.M."/>
            <person name="Luo M.C."/>
            <person name="Dvorak J."/>
        </authorList>
    </citation>
    <scope>NUCLEOTIDE SEQUENCE [LARGE SCALE GENOMIC DNA]</scope>
    <source>
        <strain evidence="1">cv. AL8/78</strain>
    </source>
</reference>
<name>A0A453LNT5_AEGTS</name>
<accession>A0A453LNT5</accession>
<reference evidence="2" key="2">
    <citation type="journal article" date="2017" name="Nat. Plants">
        <title>The Aegilops tauschii genome reveals multiple impacts of transposons.</title>
        <authorList>
            <person name="Zhao G."/>
            <person name="Zou C."/>
            <person name="Li K."/>
            <person name="Wang K."/>
            <person name="Li T."/>
            <person name="Gao L."/>
            <person name="Zhang X."/>
            <person name="Wang H."/>
            <person name="Yang Z."/>
            <person name="Liu X."/>
            <person name="Jiang W."/>
            <person name="Mao L."/>
            <person name="Kong X."/>
            <person name="Jiao Y."/>
            <person name="Jia J."/>
        </authorList>
    </citation>
    <scope>NUCLEOTIDE SEQUENCE [LARGE SCALE GENOMIC DNA]</scope>
    <source>
        <strain evidence="2">cv. AL8/78</strain>
    </source>
</reference>
<dbReference type="Gramene" id="AET5Gv20860400.32">
    <property type="protein sequence ID" value="AET5Gv20860400.32"/>
    <property type="gene ID" value="AET5Gv20860400"/>
</dbReference>
<protein>
    <submittedName>
        <fullName evidence="1">Uncharacterized protein</fullName>
    </submittedName>
</protein>